<protein>
    <submittedName>
        <fullName evidence="2">DUF155 domain-containing protein</fullName>
    </submittedName>
</protein>
<dbReference type="Proteomes" id="UP000050741">
    <property type="component" value="Unassembled WGS sequence"/>
</dbReference>
<dbReference type="WBParaSite" id="GPLIN_001123900">
    <property type="protein sequence ID" value="GPLIN_001123900"/>
    <property type="gene ID" value="GPLIN_001123900"/>
</dbReference>
<keyword evidence="1" id="KW-1185">Reference proteome</keyword>
<reference evidence="1" key="1">
    <citation type="submission" date="2013-12" db="EMBL/GenBank/DDBJ databases">
        <authorList>
            <person name="Aslett M."/>
        </authorList>
    </citation>
    <scope>NUCLEOTIDE SEQUENCE [LARGE SCALE GENOMIC DNA]</scope>
    <source>
        <strain evidence="1">Lindley</strain>
    </source>
</reference>
<evidence type="ECO:0000313" key="1">
    <source>
        <dbReference type="Proteomes" id="UP000050741"/>
    </source>
</evidence>
<reference evidence="1" key="2">
    <citation type="submission" date="2014-05" db="EMBL/GenBank/DDBJ databases">
        <title>The genome and life-stage specific transcriptomes of Globodera pallida elucidate key aspects of plant parasitism by a cyst nematode.</title>
        <authorList>
            <person name="Cotton J.A."/>
            <person name="Lilley C.J."/>
            <person name="Jones L.M."/>
            <person name="Kikuchi T."/>
            <person name="Reid A.J."/>
            <person name="Thorpe P."/>
            <person name="Tsai I.J."/>
            <person name="Beasley H."/>
            <person name="Blok V."/>
            <person name="Cock P.J.A."/>
            <person name="Van den Akker S.E."/>
            <person name="Holroyd N."/>
            <person name="Hunt M."/>
            <person name="Mantelin S."/>
            <person name="Naghra H."/>
            <person name="Pain A."/>
            <person name="Palomares-Rius J.E."/>
            <person name="Zarowiecki M."/>
            <person name="Berriman M."/>
            <person name="Jones J.T."/>
            <person name="Urwin P.E."/>
        </authorList>
    </citation>
    <scope>NUCLEOTIDE SEQUENCE [LARGE SCALE GENOMIC DNA]</scope>
    <source>
        <strain evidence="1">Lindley</strain>
    </source>
</reference>
<sequence length="72" mass="8312">MPMLVKRAESHHYQPGYLFFGGGSGVLWARRSIHSLRLQCLAEHPQLDDEMDIDDDDDVLLVKRAAFMQQQQ</sequence>
<name>A0A183CED5_GLOPA</name>
<dbReference type="AlphaFoldDB" id="A0A183CED5"/>
<reference evidence="2" key="3">
    <citation type="submission" date="2016-06" db="UniProtKB">
        <authorList>
            <consortium name="WormBaseParasite"/>
        </authorList>
    </citation>
    <scope>IDENTIFICATION</scope>
</reference>
<organism evidence="1 2">
    <name type="scientific">Globodera pallida</name>
    <name type="common">Potato cyst nematode worm</name>
    <name type="synonym">Heterodera pallida</name>
    <dbReference type="NCBI Taxonomy" id="36090"/>
    <lineage>
        <taxon>Eukaryota</taxon>
        <taxon>Metazoa</taxon>
        <taxon>Ecdysozoa</taxon>
        <taxon>Nematoda</taxon>
        <taxon>Chromadorea</taxon>
        <taxon>Rhabditida</taxon>
        <taxon>Tylenchina</taxon>
        <taxon>Tylenchomorpha</taxon>
        <taxon>Tylenchoidea</taxon>
        <taxon>Heteroderidae</taxon>
        <taxon>Heteroderinae</taxon>
        <taxon>Globodera</taxon>
    </lineage>
</organism>
<accession>A0A183CED5</accession>
<proteinExistence type="predicted"/>
<evidence type="ECO:0000313" key="2">
    <source>
        <dbReference type="WBParaSite" id="GPLIN_001123900"/>
    </source>
</evidence>